<organism evidence="1 2">
    <name type="scientific">Leptospira santarosai serovar Shermani str. LT 821</name>
    <dbReference type="NCBI Taxonomy" id="758847"/>
    <lineage>
        <taxon>Bacteria</taxon>
        <taxon>Pseudomonadati</taxon>
        <taxon>Spirochaetota</taxon>
        <taxon>Spirochaetia</taxon>
        <taxon>Leptospirales</taxon>
        <taxon>Leptospiraceae</taxon>
        <taxon>Leptospira</taxon>
    </lineage>
</organism>
<dbReference type="EMBL" id="CP006695">
    <property type="protein sequence ID" value="AIT11119.1"/>
    <property type="molecule type" value="Genomic_DNA"/>
</dbReference>
<protein>
    <submittedName>
        <fullName evidence="1">Uncharacterized protein</fullName>
    </submittedName>
</protein>
<reference evidence="1 2" key="1">
    <citation type="journal article" date="2012" name="Gene">
        <title>Sequence of Leptospira santarosai serovar Shermani genome and prediction of virulence-associated genes.</title>
        <authorList>
            <person name="Chou L.F."/>
            <person name="Chen Y.T."/>
            <person name="Lu C.W."/>
            <person name="Ko Y.C."/>
            <person name="Tang C.Y."/>
            <person name="Pan M.J."/>
            <person name="Tian Y.C."/>
            <person name="Chiu C.H."/>
            <person name="Hung C.C."/>
            <person name="Yang C.W."/>
        </authorList>
    </citation>
    <scope>NUCLEOTIDE SEQUENCE [LARGE SCALE GENOMIC DNA]</scope>
    <source>
        <strain evidence="1">LT 821</strain>
    </source>
</reference>
<accession>A0A097ET32</accession>
<evidence type="ECO:0000313" key="2">
    <source>
        <dbReference type="Proteomes" id="UP000035800"/>
    </source>
</evidence>
<evidence type="ECO:0000313" key="1">
    <source>
        <dbReference type="EMBL" id="AIT11119.1"/>
    </source>
</evidence>
<dbReference type="GeneID" id="29740117"/>
<sequence length="75" mass="8238">MSNKLADEIEDFVKSEFRLFPGVTVQINLIKQNFADVGLAELNNACLHLLDSGRLGGYDSHGGGIRTCRGLNPYQ</sequence>
<dbReference type="Proteomes" id="UP000035800">
    <property type="component" value="Chromosome II"/>
</dbReference>
<name>A0A097ET32_9LEPT</name>
<dbReference type="AlphaFoldDB" id="A0A097ET32"/>
<gene>
    <name evidence="1" type="ORF">LSS_23250</name>
</gene>
<dbReference type="RefSeq" id="WP_032921685.1">
    <property type="nucleotide sequence ID" value="NZ_CP006695.1"/>
</dbReference>
<dbReference type="KEGG" id="lst:LSS_23250"/>
<proteinExistence type="predicted"/>
<reference evidence="1 2" key="2">
    <citation type="journal article" date="2014" name="Emerg. Microbes Infect.">
        <title>Potential impact on kidney infection: a whole-genome analysis of Leptospira santarosai serovar Shermani.</title>
        <authorList>
            <person name="Chou L.F."/>
            <person name="Chen T.W."/>
            <person name="Ko Y.C."/>
            <person name="Pan M.J."/>
            <person name="Tian Y.C."/>
            <person name="Chiu C.H."/>
            <person name="Tang P."/>
            <person name="Hung C.C."/>
            <person name="Yang C.W."/>
        </authorList>
    </citation>
    <scope>NUCLEOTIDE SEQUENCE</scope>
    <source>
        <strain evidence="1 2">LT 821</strain>
    </source>
</reference>